<dbReference type="CDD" id="cd10747">
    <property type="entry name" value="DnaJ_C"/>
    <property type="match status" value="1"/>
</dbReference>
<accession>A0ABD1GI66</accession>
<reference evidence="4 5" key="1">
    <citation type="submission" date="2024-06" db="EMBL/GenBank/DDBJ databases">
        <title>A chromosome level genome sequence of Diviner's sage (Salvia divinorum).</title>
        <authorList>
            <person name="Ford S.A."/>
            <person name="Ro D.-K."/>
            <person name="Ness R.W."/>
            <person name="Phillips M.A."/>
        </authorList>
    </citation>
    <scope>NUCLEOTIDE SEQUENCE [LARGE SCALE GENOMIC DNA]</scope>
    <source>
        <strain evidence="4">SAF-2024a</strain>
        <tissue evidence="4">Leaf</tissue>
    </source>
</reference>
<keyword evidence="1" id="KW-0143">Chaperone</keyword>
<organism evidence="4 5">
    <name type="scientific">Salvia divinorum</name>
    <name type="common">Maria pastora</name>
    <name type="synonym">Diviner's sage</name>
    <dbReference type="NCBI Taxonomy" id="28513"/>
    <lineage>
        <taxon>Eukaryota</taxon>
        <taxon>Viridiplantae</taxon>
        <taxon>Streptophyta</taxon>
        <taxon>Embryophyta</taxon>
        <taxon>Tracheophyta</taxon>
        <taxon>Spermatophyta</taxon>
        <taxon>Magnoliopsida</taxon>
        <taxon>eudicotyledons</taxon>
        <taxon>Gunneridae</taxon>
        <taxon>Pentapetalae</taxon>
        <taxon>asterids</taxon>
        <taxon>lamiids</taxon>
        <taxon>Lamiales</taxon>
        <taxon>Lamiaceae</taxon>
        <taxon>Nepetoideae</taxon>
        <taxon>Mentheae</taxon>
        <taxon>Salviinae</taxon>
        <taxon>Salvia</taxon>
        <taxon>Salvia subgen. Calosphace</taxon>
    </lineage>
</organism>
<dbReference type="Proteomes" id="UP001567538">
    <property type="component" value="Unassembled WGS sequence"/>
</dbReference>
<evidence type="ECO:0000259" key="3">
    <source>
        <dbReference type="Pfam" id="PF01556"/>
    </source>
</evidence>
<proteinExistence type="predicted"/>
<evidence type="ECO:0000313" key="5">
    <source>
        <dbReference type="Proteomes" id="UP001567538"/>
    </source>
</evidence>
<dbReference type="PANTHER" id="PTHR24078">
    <property type="entry name" value="DNAJ HOMOLOG SUBFAMILY C MEMBER"/>
    <property type="match status" value="1"/>
</dbReference>
<name>A0ABD1GI66_SALDI</name>
<evidence type="ECO:0000313" key="4">
    <source>
        <dbReference type="EMBL" id="KAL1543820.1"/>
    </source>
</evidence>
<dbReference type="SUPFAM" id="SSF49493">
    <property type="entry name" value="HSP40/DnaJ peptide-binding domain"/>
    <property type="match status" value="2"/>
</dbReference>
<dbReference type="Gene3D" id="2.60.260.20">
    <property type="entry name" value="Urease metallochaperone UreE, N-terminal domain"/>
    <property type="match status" value="2"/>
</dbReference>
<dbReference type="InterPro" id="IPR002939">
    <property type="entry name" value="DnaJ_C"/>
</dbReference>
<dbReference type="InterPro" id="IPR051339">
    <property type="entry name" value="DnaJ_subfamily_B"/>
</dbReference>
<evidence type="ECO:0000256" key="2">
    <source>
        <dbReference type="SAM" id="MobiDB-lite"/>
    </source>
</evidence>
<feature type="domain" description="Chaperone DnaJ C-terminal" evidence="3">
    <location>
        <begin position="174"/>
        <end position="331"/>
    </location>
</feature>
<evidence type="ECO:0000256" key="1">
    <source>
        <dbReference type="ARBA" id="ARBA00023186"/>
    </source>
</evidence>
<comment type="caution">
    <text evidence="4">The sequence shown here is derived from an EMBL/GenBank/DDBJ whole genome shotgun (WGS) entry which is preliminary data.</text>
</comment>
<dbReference type="FunFam" id="2.60.260.20:FF:000006">
    <property type="entry name" value="DnaJ subfamily B member 13"/>
    <property type="match status" value="1"/>
</dbReference>
<dbReference type="Pfam" id="PF01556">
    <property type="entry name" value="DnaJ_C"/>
    <property type="match status" value="1"/>
</dbReference>
<dbReference type="InterPro" id="IPR008971">
    <property type="entry name" value="HSP40/DnaJ_pept-bd"/>
</dbReference>
<keyword evidence="5" id="KW-1185">Reference proteome</keyword>
<dbReference type="PANTHER" id="PTHR24078:SF522">
    <property type="entry name" value="DNAJ CHAPERONE C-TERMINAL DOMAIN-CONTAINING PROTEIN"/>
    <property type="match status" value="1"/>
</dbReference>
<dbReference type="EMBL" id="JBEAFC010000008">
    <property type="protein sequence ID" value="KAL1543820.1"/>
    <property type="molecule type" value="Genomic_DNA"/>
</dbReference>
<sequence length="350" mass="38377">MGEHSTPNPNCLIRLLGIANVSKAFKSLLSKRYTEKKQPFFSNNTPNKPILQSITKIIRSKTKKRKPWREGDHKRRDKGRFKRGSNQDDNRPTRWGCGTGSSSRLLMNLSYHARRTQPPSGEAKGPFLASLSHKESFRAAAGLTHILSGSASRGVAAPIIFSNSSGLIRPAPMEKQLECTLEELCYGCVKKVAITRDAVNGNGQIVEEDETVTIKVEPGWRRGTKITFEGKGNQMPGTEAADVVFVIAEKEHPLFKTQEDDLQMGAEIMLVDALTGCTLPLPLLGGETTSLGIEDVMHPGYAKTIQGQGMPKQHEPGTRGDLIVNVSVKFPETLTQEQRSTAATILEQAC</sequence>
<gene>
    <name evidence="4" type="ORF">AAHA92_20744</name>
</gene>
<feature type="region of interest" description="Disordered" evidence="2">
    <location>
        <begin position="59"/>
        <end position="98"/>
    </location>
</feature>
<protein>
    <submittedName>
        <fullName evidence="4">DnaJ subfamily B member 1-like</fullName>
    </submittedName>
</protein>
<dbReference type="FunFam" id="2.60.260.20:FF:000015">
    <property type="entry name" value="Heat shock protein 40"/>
    <property type="match status" value="1"/>
</dbReference>
<dbReference type="AlphaFoldDB" id="A0ABD1GI66"/>